<comment type="caution">
    <text evidence="1">The sequence shown here is derived from an EMBL/GenBank/DDBJ whole genome shotgun (WGS) entry which is preliminary data.</text>
</comment>
<proteinExistence type="predicted"/>
<reference evidence="1 2" key="1">
    <citation type="submission" date="2020-08" db="EMBL/GenBank/DDBJ databases">
        <title>Genomic Encyclopedia of Type Strains, Phase IV (KMG-IV): sequencing the most valuable type-strain genomes for metagenomic binning, comparative biology and taxonomic classification.</title>
        <authorList>
            <person name="Goeker M."/>
        </authorList>
    </citation>
    <scope>NUCLEOTIDE SEQUENCE [LARGE SCALE GENOMIC DNA]</scope>
    <source>
        <strain evidence="1 2">DSM 102234</strain>
    </source>
</reference>
<gene>
    <name evidence="1" type="ORF">GGR95_002967</name>
</gene>
<evidence type="ECO:0000313" key="2">
    <source>
        <dbReference type="Proteomes" id="UP000530268"/>
    </source>
</evidence>
<organism evidence="1 2">
    <name type="scientific">Sulfitobacter undariae</name>
    <dbReference type="NCBI Taxonomy" id="1563671"/>
    <lineage>
        <taxon>Bacteria</taxon>
        <taxon>Pseudomonadati</taxon>
        <taxon>Pseudomonadota</taxon>
        <taxon>Alphaproteobacteria</taxon>
        <taxon>Rhodobacterales</taxon>
        <taxon>Roseobacteraceae</taxon>
        <taxon>Sulfitobacter</taxon>
    </lineage>
</organism>
<dbReference type="AlphaFoldDB" id="A0A7W6H1K9"/>
<sequence>MNVFPEGFDPRADVVLKIDLVSIDTPDGPFGFVLGADGRFVDINGRTWWGSQLIAASALEMAINGTAPSGELSMTFFQDPDAPDLVNEVRRLGVEYVAGREITFYEQYFMDHAEMYAPVYAPSEVLRRRMRSIRIAAEGDQQRTIALLIEGPFADRRNARRRVYNSTDHSAVVGSANPSLDFIPRDVNFKEKLWG</sequence>
<accession>A0A7W6H1K9</accession>
<name>A0A7W6H1K9_9RHOB</name>
<dbReference type="Proteomes" id="UP000530268">
    <property type="component" value="Unassembled WGS sequence"/>
</dbReference>
<keyword evidence="2" id="KW-1185">Reference proteome</keyword>
<protein>
    <submittedName>
        <fullName evidence="1">Uncharacterized protein</fullName>
    </submittedName>
</protein>
<dbReference type="RefSeq" id="WP_184567122.1">
    <property type="nucleotide sequence ID" value="NZ_JACIEI010000013.1"/>
</dbReference>
<dbReference type="EMBL" id="JACIEI010000013">
    <property type="protein sequence ID" value="MBB3995312.1"/>
    <property type="molecule type" value="Genomic_DNA"/>
</dbReference>
<evidence type="ECO:0000313" key="1">
    <source>
        <dbReference type="EMBL" id="MBB3995312.1"/>
    </source>
</evidence>